<reference evidence="1" key="1">
    <citation type="submission" date="2018-11" db="EMBL/GenBank/DDBJ databases">
        <authorList>
            <consortium name="Pathogen Informatics"/>
        </authorList>
    </citation>
    <scope>NUCLEOTIDE SEQUENCE</scope>
</reference>
<evidence type="ECO:0000313" key="2">
    <source>
        <dbReference type="Proteomes" id="UP000784294"/>
    </source>
</evidence>
<dbReference type="GO" id="GO:0060271">
    <property type="term" value="P:cilium assembly"/>
    <property type="evidence" value="ECO:0007669"/>
    <property type="project" value="InterPro"/>
</dbReference>
<keyword evidence="2" id="KW-1185">Reference proteome</keyword>
<dbReference type="Pfam" id="PF09773">
    <property type="entry name" value="Meckelin"/>
    <property type="match status" value="1"/>
</dbReference>
<dbReference type="AlphaFoldDB" id="A0A448WL10"/>
<dbReference type="Proteomes" id="UP000784294">
    <property type="component" value="Unassembled WGS sequence"/>
</dbReference>
<dbReference type="PANTHER" id="PTHR21274">
    <property type="entry name" value="MECKELIN"/>
    <property type="match status" value="1"/>
</dbReference>
<proteinExistence type="predicted"/>
<dbReference type="InterPro" id="IPR019170">
    <property type="entry name" value="Meckelin"/>
</dbReference>
<organism evidence="1 2">
    <name type="scientific">Protopolystoma xenopodis</name>
    <dbReference type="NCBI Taxonomy" id="117903"/>
    <lineage>
        <taxon>Eukaryota</taxon>
        <taxon>Metazoa</taxon>
        <taxon>Spiralia</taxon>
        <taxon>Lophotrochozoa</taxon>
        <taxon>Platyhelminthes</taxon>
        <taxon>Monogenea</taxon>
        <taxon>Polyopisthocotylea</taxon>
        <taxon>Polystomatidea</taxon>
        <taxon>Polystomatidae</taxon>
        <taxon>Protopolystoma</taxon>
    </lineage>
</organism>
<dbReference type="OrthoDB" id="419138at2759"/>
<comment type="caution">
    <text evidence="1">The sequence shown here is derived from an EMBL/GenBank/DDBJ whole genome shotgun (WGS) entry which is preliminary data.</text>
</comment>
<dbReference type="EMBL" id="CAAALY010020980">
    <property type="protein sequence ID" value="VEL14390.1"/>
    <property type="molecule type" value="Genomic_DNA"/>
</dbReference>
<accession>A0A448WL10</accession>
<gene>
    <name evidence="1" type="ORF">PXEA_LOCUS7830</name>
</gene>
<name>A0A448WL10_9PLAT</name>
<dbReference type="PANTHER" id="PTHR21274:SF0">
    <property type="entry name" value="MECKELIN"/>
    <property type="match status" value="1"/>
</dbReference>
<sequence>MPWLYYSPEKASTTLTATDLTSEFNSNSLIPIKLAAFMLNGSFIGYKDAVGEGLLQLCKDSFQRMIAAFKFGTVYYKQVVWISEIDFFGYRL</sequence>
<protein>
    <submittedName>
        <fullName evidence="1">Uncharacterized protein</fullName>
    </submittedName>
</protein>
<dbReference type="GO" id="GO:0036038">
    <property type="term" value="C:MKS complex"/>
    <property type="evidence" value="ECO:0007669"/>
    <property type="project" value="InterPro"/>
</dbReference>
<evidence type="ECO:0000313" key="1">
    <source>
        <dbReference type="EMBL" id="VEL14390.1"/>
    </source>
</evidence>